<dbReference type="Proteomes" id="UP001160148">
    <property type="component" value="Unassembled WGS sequence"/>
</dbReference>
<accession>A0AAV0WL14</accession>
<reference evidence="2 3" key="1">
    <citation type="submission" date="2023-01" db="EMBL/GenBank/DDBJ databases">
        <authorList>
            <person name="Whitehead M."/>
        </authorList>
    </citation>
    <scope>NUCLEOTIDE SEQUENCE [LARGE SCALE GENOMIC DNA]</scope>
</reference>
<organism evidence="2 3">
    <name type="scientific">Macrosiphum euphorbiae</name>
    <name type="common">potato aphid</name>
    <dbReference type="NCBI Taxonomy" id="13131"/>
    <lineage>
        <taxon>Eukaryota</taxon>
        <taxon>Metazoa</taxon>
        <taxon>Ecdysozoa</taxon>
        <taxon>Arthropoda</taxon>
        <taxon>Hexapoda</taxon>
        <taxon>Insecta</taxon>
        <taxon>Pterygota</taxon>
        <taxon>Neoptera</taxon>
        <taxon>Paraneoptera</taxon>
        <taxon>Hemiptera</taxon>
        <taxon>Sternorrhyncha</taxon>
        <taxon>Aphidomorpha</taxon>
        <taxon>Aphidoidea</taxon>
        <taxon>Aphididae</taxon>
        <taxon>Macrosiphini</taxon>
        <taxon>Macrosiphum</taxon>
    </lineage>
</organism>
<proteinExistence type="predicted"/>
<gene>
    <name evidence="2" type="ORF">MEUPH1_LOCUS12346</name>
</gene>
<keyword evidence="3" id="KW-1185">Reference proteome</keyword>
<dbReference type="EMBL" id="CARXXK010000002">
    <property type="protein sequence ID" value="CAI6356630.1"/>
    <property type="molecule type" value="Genomic_DNA"/>
</dbReference>
<comment type="caution">
    <text evidence="2">The sequence shown here is derived from an EMBL/GenBank/DDBJ whole genome shotgun (WGS) entry which is preliminary data.</text>
</comment>
<evidence type="ECO:0000313" key="3">
    <source>
        <dbReference type="Proteomes" id="UP001160148"/>
    </source>
</evidence>
<sequence>MCSLQPPGRQRASRSTAVGGSSPVGCIASKSAIRGDRESEKFRSMNRRNDTHSTTMYHRARRYCSVSLFWAAYEQCLESECARLPSAEDNGEKKNERE</sequence>
<name>A0AAV0WL14_9HEMI</name>
<evidence type="ECO:0000256" key="1">
    <source>
        <dbReference type="SAM" id="MobiDB-lite"/>
    </source>
</evidence>
<protein>
    <submittedName>
        <fullName evidence="2">Uncharacterized protein</fullName>
    </submittedName>
</protein>
<dbReference type="AlphaFoldDB" id="A0AAV0WL14"/>
<feature type="region of interest" description="Disordered" evidence="1">
    <location>
        <begin position="1"/>
        <end position="24"/>
    </location>
</feature>
<evidence type="ECO:0000313" key="2">
    <source>
        <dbReference type="EMBL" id="CAI6356630.1"/>
    </source>
</evidence>